<gene>
    <name evidence="3" type="ORF">WFP14_06260</name>
</gene>
<name>A0ABW9EW64_9GAMM</name>
<dbReference type="EMBL" id="JBBEST010000001">
    <property type="protein sequence ID" value="MFM1346154.1"/>
    <property type="molecule type" value="Genomic_DNA"/>
</dbReference>
<organism evidence="3 4">
    <name type="scientific">Yersinia proxima</name>
    <dbReference type="NCBI Taxonomy" id="2890316"/>
    <lineage>
        <taxon>Bacteria</taxon>
        <taxon>Pseudomonadati</taxon>
        <taxon>Pseudomonadota</taxon>
        <taxon>Gammaproteobacteria</taxon>
        <taxon>Enterobacterales</taxon>
        <taxon>Yersiniaceae</taxon>
        <taxon>Yersinia</taxon>
    </lineage>
</organism>
<keyword evidence="1" id="KW-0808">Transferase</keyword>
<dbReference type="PANTHER" id="PTHR46401:SF2">
    <property type="entry name" value="GLYCOSYLTRANSFERASE WBBK-RELATED"/>
    <property type="match status" value="1"/>
</dbReference>
<evidence type="ECO:0000313" key="3">
    <source>
        <dbReference type="EMBL" id="MFM1346154.1"/>
    </source>
</evidence>
<accession>A0ABW9EW64</accession>
<evidence type="ECO:0000313" key="4">
    <source>
        <dbReference type="Proteomes" id="UP001629523"/>
    </source>
</evidence>
<evidence type="ECO:0000259" key="2">
    <source>
        <dbReference type="Pfam" id="PF00534"/>
    </source>
</evidence>
<reference evidence="3 4" key="1">
    <citation type="journal article" date="2024" name="Infect. Genet. Evol.">
        <title>Characteristics and comparative genome analysis of Yersinia enterocolitica and related species associated with human infections in Switzerland 2019-2023.</title>
        <authorList>
            <person name="Stevens M.J.A."/>
            <person name="Horlbog J.A."/>
            <person name="Diethelm A."/>
            <person name="Stephan R."/>
            <person name="Nuesch-Inderbinen M."/>
        </authorList>
    </citation>
    <scope>NUCLEOTIDE SEQUENCE [LARGE SCALE GENOMIC DNA]</scope>
    <source>
        <strain evidence="3 4">N20-0302</strain>
    </source>
</reference>
<dbReference type="Gene3D" id="3.40.50.2000">
    <property type="entry name" value="Glycogen Phosphorylase B"/>
    <property type="match status" value="1"/>
</dbReference>
<dbReference type="Proteomes" id="UP001629523">
    <property type="component" value="Unassembled WGS sequence"/>
</dbReference>
<sequence>MIYVNITSTYQSKRRTGIQRVVVTLSELFSSNVNYKFITFDNKSMSFKIISNYTTISQAIYDNECDLLTLKFSDLKKGDVFFDIDAAWSDGVNRKVLYEKIKGVGVRVYNLHYDSVPIVNSSWSHDNTVISYTEAFYAKIAYSDYIFSISNFVKNEIDNFSQEFIGVSKNGSVIDLGPLPINEAVDLKETSNLDKKFSHILKNEFLLAVGTLEPRKNYDLLLSSFLKIDNGNASLVIVGRKGWNIDSFIEKLTSSPRYNKDIFWLDDVSDEELAFLYKKCRAYITTSLYEGYGLPAMEALSFGAATIVSNGGALPEVVGSSALVFDLNNTIELESALDNVIHSNEFYSDLKSKAKNFKHTPWDKIANYIVSKISEIENSAINYSFEEKVTQAVYISIDINKFKLSIKSLKENMKFINEIVVLTKKEYVKEFESEISNLGFLSHVLCDEDILAGANNELLDHQERNTFLRKSLYVNSIIKANFIAADDDYIAINNIDEKYFRNNNVHNCYYYYNSLESWLGSYPNRSSYDYGLLKTAQLLKSYGFYTKAYSSHMPQIINKKLVNEIYGKYLKDKRNQGVDEWSIYFNIANFYFPNNFTSKEYRCFSWPGNPSDWPCDVIPSEFDFQNYYDSRENGINEIVNNPNKLIEYKENLAKVRATEIKNSDGWVMPLFLLIDANEIYFSMPSFELKAEPKHLRRIIVLNKTNQDFEISMAVFDSTFAKVRHEYYNSKDSIWFPLFPPTESGVYSMECKLLQSGKEISSASVKLNVTSN</sequence>
<comment type="caution">
    <text evidence="3">The sequence shown here is derived from an EMBL/GenBank/DDBJ whole genome shotgun (WGS) entry which is preliminary data.</text>
</comment>
<dbReference type="SUPFAM" id="SSF53756">
    <property type="entry name" value="UDP-Glycosyltransferase/glycogen phosphorylase"/>
    <property type="match status" value="1"/>
</dbReference>
<protein>
    <submittedName>
        <fullName evidence="3">Glycosyltransferase family 1 protein</fullName>
    </submittedName>
</protein>
<dbReference type="InterPro" id="IPR001296">
    <property type="entry name" value="Glyco_trans_1"/>
</dbReference>
<keyword evidence="4" id="KW-1185">Reference proteome</keyword>
<dbReference type="Pfam" id="PF00534">
    <property type="entry name" value="Glycos_transf_1"/>
    <property type="match status" value="1"/>
</dbReference>
<dbReference type="PANTHER" id="PTHR46401">
    <property type="entry name" value="GLYCOSYLTRANSFERASE WBBK-RELATED"/>
    <property type="match status" value="1"/>
</dbReference>
<evidence type="ECO:0000256" key="1">
    <source>
        <dbReference type="ARBA" id="ARBA00022679"/>
    </source>
</evidence>
<feature type="domain" description="Glycosyl transferase family 1" evidence="2">
    <location>
        <begin position="194"/>
        <end position="356"/>
    </location>
</feature>
<dbReference type="RefSeq" id="WP_050075224.1">
    <property type="nucleotide sequence ID" value="NZ_CABHYW010000003.1"/>
</dbReference>
<dbReference type="CDD" id="cd03809">
    <property type="entry name" value="GT4_MtfB-like"/>
    <property type="match status" value="1"/>
</dbReference>
<proteinExistence type="predicted"/>